<protein>
    <recommendedName>
        <fullName evidence="11">Homeobox-leucine zipper protein</fullName>
    </recommendedName>
    <alternativeName>
        <fullName evidence="11">HD-ZIP protein</fullName>
    </alternativeName>
    <alternativeName>
        <fullName evidence="11">Homeodomain transcription factor</fullName>
    </alternativeName>
</protein>
<dbReference type="Pfam" id="PF02183">
    <property type="entry name" value="HALZ"/>
    <property type="match status" value="1"/>
</dbReference>
<comment type="similarity">
    <text evidence="7 11">Belongs to the HD-ZIP homeobox family. Class I subfamily.</text>
</comment>
<reference evidence="14 15" key="1">
    <citation type="journal article" date="2018" name="PLoS Genet.">
        <title>Population sequencing reveals clonal diversity and ancestral inbreeding in the grapevine cultivar Chardonnay.</title>
        <authorList>
            <person name="Roach M.J."/>
            <person name="Johnson D.L."/>
            <person name="Bohlmann J."/>
            <person name="van Vuuren H.J."/>
            <person name="Jones S.J."/>
            <person name="Pretorius I.S."/>
            <person name="Schmidt S.A."/>
            <person name="Borneman A.R."/>
        </authorList>
    </citation>
    <scope>NUCLEOTIDE SEQUENCE [LARGE SCALE GENOMIC DNA]</scope>
    <source>
        <strain evidence="15">cv. Chardonnay</strain>
        <tissue evidence="14">Leaf</tissue>
    </source>
</reference>
<comment type="caution">
    <text evidence="14">The sequence shown here is derived from an EMBL/GenBank/DDBJ whole genome shotgun (WGS) entry which is preliminary data.</text>
</comment>
<evidence type="ECO:0000256" key="1">
    <source>
        <dbReference type="ARBA" id="ARBA00004123"/>
    </source>
</evidence>
<dbReference type="Proteomes" id="UP000288805">
    <property type="component" value="Unassembled WGS sequence"/>
</dbReference>
<evidence type="ECO:0000313" key="15">
    <source>
        <dbReference type="Proteomes" id="UP000288805"/>
    </source>
</evidence>
<dbReference type="InterPro" id="IPR001356">
    <property type="entry name" value="HD"/>
</dbReference>
<dbReference type="GO" id="GO:0045893">
    <property type="term" value="P:positive regulation of DNA-templated transcription"/>
    <property type="evidence" value="ECO:0007669"/>
    <property type="project" value="UniProtKB-ARBA"/>
</dbReference>
<gene>
    <name evidence="14" type="primary">ATHB-7</name>
    <name evidence="14" type="ORF">CK203_028699</name>
</gene>
<feature type="DNA-binding region" description="Homeobox" evidence="9">
    <location>
        <begin position="68"/>
        <end position="127"/>
    </location>
</feature>
<name>A0A438IFA0_VITVI</name>
<dbReference type="EMBL" id="QGNW01000114">
    <property type="protein sequence ID" value="RVW95423.1"/>
    <property type="molecule type" value="Genomic_DNA"/>
</dbReference>
<dbReference type="OrthoDB" id="6159439at2759"/>
<dbReference type="SMART" id="SM00389">
    <property type="entry name" value="HOX"/>
    <property type="match status" value="1"/>
</dbReference>
<dbReference type="InterPro" id="IPR017970">
    <property type="entry name" value="Homeobox_CS"/>
</dbReference>
<keyword evidence="2 11" id="KW-0805">Transcription regulation</keyword>
<dbReference type="PROSITE" id="PS50071">
    <property type="entry name" value="HOMEOBOX_2"/>
    <property type="match status" value="1"/>
</dbReference>
<evidence type="ECO:0000256" key="8">
    <source>
        <dbReference type="ARBA" id="ARBA00058361"/>
    </source>
</evidence>
<evidence type="ECO:0000256" key="2">
    <source>
        <dbReference type="ARBA" id="ARBA00023015"/>
    </source>
</evidence>
<dbReference type="GO" id="GO:0000976">
    <property type="term" value="F:transcription cis-regulatory region binding"/>
    <property type="evidence" value="ECO:0007669"/>
    <property type="project" value="UniProtKB-ARBA"/>
</dbReference>
<dbReference type="PRINTS" id="PR00031">
    <property type="entry name" value="HTHREPRESSR"/>
</dbReference>
<dbReference type="PANTHER" id="PTHR24326">
    <property type="entry name" value="HOMEOBOX-LEUCINE ZIPPER PROTEIN"/>
    <property type="match status" value="1"/>
</dbReference>
<dbReference type="Pfam" id="PF00046">
    <property type="entry name" value="Homeodomain"/>
    <property type="match status" value="1"/>
</dbReference>
<dbReference type="SUPFAM" id="SSF46689">
    <property type="entry name" value="Homeodomain-like"/>
    <property type="match status" value="1"/>
</dbReference>
<dbReference type="GO" id="GO:0000981">
    <property type="term" value="F:DNA-binding transcription factor activity, RNA polymerase II-specific"/>
    <property type="evidence" value="ECO:0007669"/>
    <property type="project" value="UniProtKB-UniRule"/>
</dbReference>
<dbReference type="InterPro" id="IPR003106">
    <property type="entry name" value="Leu_zip_homeo"/>
</dbReference>
<organism evidence="14 15">
    <name type="scientific">Vitis vinifera</name>
    <name type="common">Grape</name>
    <dbReference type="NCBI Taxonomy" id="29760"/>
    <lineage>
        <taxon>Eukaryota</taxon>
        <taxon>Viridiplantae</taxon>
        <taxon>Streptophyta</taxon>
        <taxon>Embryophyta</taxon>
        <taxon>Tracheophyta</taxon>
        <taxon>Spermatophyta</taxon>
        <taxon>Magnoliopsida</taxon>
        <taxon>eudicotyledons</taxon>
        <taxon>Gunneridae</taxon>
        <taxon>Pentapetalae</taxon>
        <taxon>rosids</taxon>
        <taxon>Vitales</taxon>
        <taxon>Vitaceae</taxon>
        <taxon>Viteae</taxon>
        <taxon>Vitis</taxon>
    </lineage>
</organism>
<feature type="region of interest" description="Disordered" evidence="12">
    <location>
        <begin position="169"/>
        <end position="220"/>
    </location>
</feature>
<proteinExistence type="inferred from homology"/>
<keyword evidence="4 9" id="KW-0371">Homeobox</keyword>
<dbReference type="InterPro" id="IPR009057">
    <property type="entry name" value="Homeodomain-like_sf"/>
</dbReference>
<keyword evidence="5 11" id="KW-0804">Transcription</keyword>
<dbReference type="InterPro" id="IPR000047">
    <property type="entry name" value="HTH_motif"/>
</dbReference>
<evidence type="ECO:0000256" key="11">
    <source>
        <dbReference type="RuleBase" id="RU369038"/>
    </source>
</evidence>
<dbReference type="InterPro" id="IPR045224">
    <property type="entry name" value="HDZip_class_I_plant"/>
</dbReference>
<dbReference type="GO" id="GO:0005634">
    <property type="term" value="C:nucleus"/>
    <property type="evidence" value="ECO:0007669"/>
    <property type="project" value="UniProtKB-SubCell"/>
</dbReference>
<evidence type="ECO:0000256" key="3">
    <source>
        <dbReference type="ARBA" id="ARBA00023125"/>
    </source>
</evidence>
<comment type="function">
    <text evidence="8">Probable transcription activator that may act as growth regulators in response to water deficit.</text>
</comment>
<comment type="subcellular location">
    <subcellularLocation>
        <location evidence="1 9 10">Nucleus</location>
    </subcellularLocation>
</comment>
<evidence type="ECO:0000259" key="13">
    <source>
        <dbReference type="PROSITE" id="PS50071"/>
    </source>
</evidence>
<dbReference type="CDD" id="cd00086">
    <property type="entry name" value="homeodomain"/>
    <property type="match status" value="1"/>
</dbReference>
<evidence type="ECO:0000256" key="5">
    <source>
        <dbReference type="ARBA" id="ARBA00023163"/>
    </source>
</evidence>
<keyword evidence="6 9" id="KW-0539">Nucleus</keyword>
<feature type="compositionally biased region" description="Basic and acidic residues" evidence="12">
    <location>
        <begin position="190"/>
        <end position="202"/>
    </location>
</feature>
<evidence type="ECO:0000256" key="7">
    <source>
        <dbReference type="ARBA" id="ARBA00025748"/>
    </source>
</evidence>
<evidence type="ECO:0000256" key="12">
    <source>
        <dbReference type="SAM" id="MobiDB-lite"/>
    </source>
</evidence>
<evidence type="ECO:0000256" key="4">
    <source>
        <dbReference type="ARBA" id="ARBA00023155"/>
    </source>
</evidence>
<evidence type="ECO:0000256" key="10">
    <source>
        <dbReference type="RuleBase" id="RU000682"/>
    </source>
</evidence>
<dbReference type="GO" id="GO:0009737">
    <property type="term" value="P:response to abscisic acid"/>
    <property type="evidence" value="ECO:0007669"/>
    <property type="project" value="UniProtKB-ARBA"/>
</dbReference>
<comment type="function">
    <text evidence="11">Transcription factor.</text>
</comment>
<keyword evidence="3 9" id="KW-0238">DNA-binding</keyword>
<dbReference type="PANTHER" id="PTHR24326:SF604">
    <property type="entry name" value="HOMEOBOX-LEUCINE ZIPPER PROTEIN ATHB-7"/>
    <property type="match status" value="1"/>
</dbReference>
<dbReference type="GO" id="GO:0009414">
    <property type="term" value="P:response to water deprivation"/>
    <property type="evidence" value="ECO:0007669"/>
    <property type="project" value="UniProtKB-ARBA"/>
</dbReference>
<sequence>MDNINKALKEKHSSIWGPVILRRNNTRTRGMNLNEMLGGEEYKYSPMAAVDDGSLACLNSIATARKKKEKNKRRFSDEQIRLLESMFESETKLEPRKKLQVAKELGLQPRQVAIWFQNKRARWKSKQLERDYSILRGNYNSLVSRFESLKKEKQALVIQLQKLNEMVQQSGGAKQDSEQRLVQNSAESEADNRDNGNCESEVKPNLSLERSEHGGGVLSDDDSSIRADYFVMEEEPSLLTMVEPVDGCLTSPEDWGSWDSENVFDQSSGSYQWWDFWG</sequence>
<dbReference type="AlphaFoldDB" id="A0A438IFA0"/>
<feature type="domain" description="Homeobox" evidence="13">
    <location>
        <begin position="66"/>
        <end position="126"/>
    </location>
</feature>
<evidence type="ECO:0000256" key="6">
    <source>
        <dbReference type="ARBA" id="ARBA00023242"/>
    </source>
</evidence>
<evidence type="ECO:0000256" key="9">
    <source>
        <dbReference type="PROSITE-ProRule" id="PRU00108"/>
    </source>
</evidence>
<dbReference type="FunFam" id="1.10.10.60:FF:000293">
    <property type="entry name" value="Homeobox-leucine zipper protein ATHB-7"/>
    <property type="match status" value="1"/>
</dbReference>
<evidence type="ECO:0000313" key="14">
    <source>
        <dbReference type="EMBL" id="RVW95423.1"/>
    </source>
</evidence>
<dbReference type="PROSITE" id="PS00027">
    <property type="entry name" value="HOMEOBOX_1"/>
    <property type="match status" value="1"/>
</dbReference>
<accession>A0A438IFA0</accession>
<dbReference type="Gene3D" id="1.10.10.60">
    <property type="entry name" value="Homeodomain-like"/>
    <property type="match status" value="1"/>
</dbReference>